<dbReference type="AlphaFoldDB" id="A0A098S4I1"/>
<keyword evidence="1 6" id="KW-0597">Phosphoprotein</keyword>
<feature type="domain" description="Polyphosphate kinase C-terminal" evidence="10">
    <location>
        <begin position="497"/>
        <end position="667"/>
    </location>
</feature>
<evidence type="ECO:0000259" key="10">
    <source>
        <dbReference type="Pfam" id="PF13090"/>
    </source>
</evidence>
<dbReference type="EC" id="2.7.4.1" evidence="6 7"/>
<dbReference type="InterPro" id="IPR036830">
    <property type="entry name" value="PP_kinase_middle_dom_sf"/>
</dbReference>
<dbReference type="SUPFAM" id="SSF56024">
    <property type="entry name" value="Phospholipase D/nuclease"/>
    <property type="match status" value="2"/>
</dbReference>
<dbReference type="PIRSF" id="PIRSF015589">
    <property type="entry name" value="PP_kinase"/>
    <property type="match status" value="1"/>
</dbReference>
<dbReference type="STRING" id="1524460.IX84_23475"/>
<dbReference type="Pfam" id="PF13089">
    <property type="entry name" value="PP_kinase_N"/>
    <property type="match status" value="1"/>
</dbReference>
<evidence type="ECO:0000256" key="6">
    <source>
        <dbReference type="HAMAP-Rule" id="MF_00347"/>
    </source>
</evidence>
<dbReference type="GO" id="GO:0005524">
    <property type="term" value="F:ATP binding"/>
    <property type="evidence" value="ECO:0007669"/>
    <property type="project" value="UniProtKB-KW"/>
</dbReference>
<dbReference type="CDD" id="cd09167">
    <property type="entry name" value="PLDc_EcPPK1_C2_like"/>
    <property type="match status" value="1"/>
</dbReference>
<reference evidence="12 13" key="1">
    <citation type="journal article" date="2014" name="Int. J. Syst. Evol. Microbiol.">
        <title>Phaeodactylibacter xiamenensis gen. nov., sp. nov., a member of the family Saprospiraceae isolated from the marine alga Phaeodactylum tricornutum.</title>
        <authorList>
            <person name="Chen Z.Jr."/>
            <person name="Lei X."/>
            <person name="Lai Q."/>
            <person name="Li Y."/>
            <person name="Zhang B."/>
            <person name="Zhang J."/>
            <person name="Zhang H."/>
            <person name="Yang L."/>
            <person name="Zheng W."/>
            <person name="Tian Y."/>
            <person name="Yu Z."/>
            <person name="Xu H.Jr."/>
            <person name="Zheng T."/>
        </authorList>
    </citation>
    <scope>NUCLEOTIDE SEQUENCE [LARGE SCALE GENOMIC DNA]</scope>
    <source>
        <strain evidence="12 13">KD52</strain>
    </source>
</reference>
<comment type="similarity">
    <text evidence="6 7">Belongs to the polyphosphate kinase 1 (PPK1) family.</text>
</comment>
<keyword evidence="6" id="KW-0479">Metal-binding</keyword>
<dbReference type="Pfam" id="PF17941">
    <property type="entry name" value="PP_kinase_C_1"/>
    <property type="match status" value="1"/>
</dbReference>
<dbReference type="RefSeq" id="WP_044226146.1">
    <property type="nucleotide sequence ID" value="NZ_JBKAGJ010000002.1"/>
</dbReference>
<protein>
    <recommendedName>
        <fullName evidence="6 7">Polyphosphate kinase</fullName>
        <ecNumber evidence="6 7">2.7.4.1</ecNumber>
    </recommendedName>
    <alternativeName>
        <fullName evidence="6">ATP-polyphosphate phosphotransferase</fullName>
    </alternativeName>
    <alternativeName>
        <fullName evidence="6">Polyphosphoric acid kinase</fullName>
    </alternativeName>
</protein>
<evidence type="ECO:0000256" key="1">
    <source>
        <dbReference type="ARBA" id="ARBA00022553"/>
    </source>
</evidence>
<feature type="binding site" evidence="6">
    <location>
        <position position="399"/>
    </location>
    <ligand>
        <name>Mg(2+)</name>
        <dbReference type="ChEBI" id="CHEBI:18420"/>
    </ligand>
</feature>
<comment type="PTM">
    <text evidence="6 7">An intermediate of this reaction is the autophosphorylated ppk in which a phosphate is covalently linked to a histidine residue through a N-P bond.</text>
</comment>
<feature type="active site" description="Phosphohistidine intermediate" evidence="6">
    <location>
        <position position="429"/>
    </location>
</feature>
<dbReference type="GO" id="GO:0006799">
    <property type="term" value="P:polyphosphate biosynthetic process"/>
    <property type="evidence" value="ECO:0007669"/>
    <property type="project" value="UniProtKB-UniRule"/>
</dbReference>
<comment type="cofactor">
    <cofactor evidence="6">
        <name>Mg(2+)</name>
        <dbReference type="ChEBI" id="CHEBI:18420"/>
    </cofactor>
</comment>
<keyword evidence="6" id="KW-0460">Magnesium</keyword>
<evidence type="ECO:0000256" key="3">
    <source>
        <dbReference type="ARBA" id="ARBA00022741"/>
    </source>
</evidence>
<keyword evidence="4 6" id="KW-0418">Kinase</keyword>
<keyword evidence="2 6" id="KW-0808">Transferase</keyword>
<dbReference type="HAMAP" id="MF_00347">
    <property type="entry name" value="Polyphosphate_kinase"/>
    <property type="match status" value="1"/>
</dbReference>
<gene>
    <name evidence="6" type="primary">ppk</name>
    <name evidence="12" type="ORF">IX84_23475</name>
</gene>
<dbReference type="OrthoDB" id="9761456at2"/>
<dbReference type="PANTHER" id="PTHR30218">
    <property type="entry name" value="POLYPHOSPHATE KINASE"/>
    <property type="match status" value="1"/>
</dbReference>
<feature type="binding site" evidence="6">
    <location>
        <position position="586"/>
    </location>
    <ligand>
        <name>ATP</name>
        <dbReference type="ChEBI" id="CHEBI:30616"/>
    </ligand>
</feature>
<evidence type="ECO:0000259" key="11">
    <source>
        <dbReference type="Pfam" id="PF17941"/>
    </source>
</evidence>
<dbReference type="InterPro" id="IPR025200">
    <property type="entry name" value="PPK_C_dom2"/>
</dbReference>
<comment type="catalytic activity">
    <reaction evidence="6 7">
        <text>[phosphate](n) + ATP = [phosphate](n+1) + ADP</text>
        <dbReference type="Rhea" id="RHEA:19573"/>
        <dbReference type="Rhea" id="RHEA-COMP:9859"/>
        <dbReference type="Rhea" id="RHEA-COMP:14280"/>
        <dbReference type="ChEBI" id="CHEBI:16838"/>
        <dbReference type="ChEBI" id="CHEBI:30616"/>
        <dbReference type="ChEBI" id="CHEBI:456216"/>
        <dbReference type="EC" id="2.7.4.1"/>
    </reaction>
</comment>
<feature type="domain" description="Polyphosphate kinase N-terminal" evidence="9">
    <location>
        <begin position="7"/>
        <end position="113"/>
    </location>
</feature>
<evidence type="ECO:0000256" key="4">
    <source>
        <dbReference type="ARBA" id="ARBA00022777"/>
    </source>
</evidence>
<name>A0A098S4I1_9BACT</name>
<feature type="binding site" evidence="6">
    <location>
        <position position="369"/>
    </location>
    <ligand>
        <name>Mg(2+)</name>
        <dbReference type="ChEBI" id="CHEBI:18420"/>
    </ligand>
</feature>
<evidence type="ECO:0000259" key="8">
    <source>
        <dbReference type="Pfam" id="PF02503"/>
    </source>
</evidence>
<dbReference type="Proteomes" id="UP000029736">
    <property type="component" value="Unassembled WGS sequence"/>
</dbReference>
<dbReference type="InterPro" id="IPR036832">
    <property type="entry name" value="PPK_N_dom_sf"/>
</dbReference>
<sequence length="683" mass="79004">MAKTELVKRDISWLSFNHRVLQEAMDKSVPLYERIKFLAIYSSNLDEFYRVRVASLRSFKELKKKTRKALDLETKPKKELKQIRRIVQEQQEVFGRIFRTDIIPELEKAGVRLINNEAFTGPQQEFAKRYFFEKVYPCLNPIILEPESAWPFLENKGLYFVIDLEGEGRTAILQMPTDNLPRFQELPSEDAGIYYLTFLDDIIRYNLPAFLDEPVLGAYAIKVSRDAELYIDDEYSGDLVEKIRESLDERNIGLPTRFLYDSRMPEELLGLLKEQLKLSKHDLIPGARYHNFNDFFGFPNPTDQSELHDEPMEPLLHEGLEQAEALLPYLREQDAVLHFPYQKYDYIPRLIREAAQDPDVTTLKITLYRVASRSAVVDGLLEALKNGKQVTAFIEAKARFDEAANLYWGTELEKAGATVIYSYPGIKVHTKLLLIIRQEEEDLRHYAYLGTGNFNEKTARLYCDHALLTADPRLAKEVGQVFDLLERKILMPKCKHLLVSPFTTRSGFEALLKQEIRHAKGGRKAYAMLKMNSLEDPEMIEKIYEACRAGVKVQLIIRGICCAVPDLEGVGENLEIISIVDRFLEHARVYIFGNGGEERLFLASADWMTRNLDRRVEVVFPVYDKRIREEIRHIINLQLADNTKARIINAEQNNPYHYQGGTPVRAQVATYQWLAKREPVGLQ</sequence>
<feature type="domain" description="Polyphosphate kinase middle" evidence="8">
    <location>
        <begin position="123"/>
        <end position="298"/>
    </location>
</feature>
<dbReference type="Gene3D" id="1.20.58.310">
    <property type="entry name" value="Polyphosphate kinase N-terminal domain"/>
    <property type="match status" value="1"/>
</dbReference>
<dbReference type="GO" id="GO:0046872">
    <property type="term" value="F:metal ion binding"/>
    <property type="evidence" value="ECO:0007669"/>
    <property type="project" value="UniProtKB-KW"/>
</dbReference>
<dbReference type="GO" id="GO:0009358">
    <property type="term" value="C:polyphosphate kinase complex"/>
    <property type="evidence" value="ECO:0007669"/>
    <property type="project" value="InterPro"/>
</dbReference>
<dbReference type="InterPro" id="IPR003414">
    <property type="entry name" value="PP_kinase"/>
</dbReference>
<evidence type="ECO:0000313" key="13">
    <source>
        <dbReference type="Proteomes" id="UP000029736"/>
    </source>
</evidence>
<dbReference type="GO" id="GO:0008976">
    <property type="term" value="F:polyphosphate kinase activity"/>
    <property type="evidence" value="ECO:0007669"/>
    <property type="project" value="UniProtKB-UniRule"/>
</dbReference>
<dbReference type="SUPFAM" id="SSF143724">
    <property type="entry name" value="PHP14-like"/>
    <property type="match status" value="1"/>
</dbReference>
<feature type="binding site" evidence="6">
    <location>
        <position position="462"/>
    </location>
    <ligand>
        <name>ATP</name>
        <dbReference type="ChEBI" id="CHEBI:30616"/>
    </ligand>
</feature>
<evidence type="ECO:0000313" key="12">
    <source>
        <dbReference type="EMBL" id="KGE86102.1"/>
    </source>
</evidence>
<proteinExistence type="inferred from homology"/>
<organism evidence="12 13">
    <name type="scientific">Phaeodactylibacter xiamenensis</name>
    <dbReference type="NCBI Taxonomy" id="1524460"/>
    <lineage>
        <taxon>Bacteria</taxon>
        <taxon>Pseudomonadati</taxon>
        <taxon>Bacteroidota</taxon>
        <taxon>Saprospiria</taxon>
        <taxon>Saprospirales</taxon>
        <taxon>Haliscomenobacteraceae</taxon>
        <taxon>Phaeodactylibacter</taxon>
    </lineage>
</organism>
<evidence type="ECO:0000256" key="7">
    <source>
        <dbReference type="RuleBase" id="RU003800"/>
    </source>
</evidence>
<dbReference type="Gene3D" id="3.30.870.10">
    <property type="entry name" value="Endonuclease Chain A"/>
    <property type="match status" value="2"/>
</dbReference>
<dbReference type="InterPro" id="IPR024953">
    <property type="entry name" value="PP_kinase_middle"/>
</dbReference>
<keyword evidence="13" id="KW-1185">Reference proteome</keyword>
<dbReference type="Pfam" id="PF13090">
    <property type="entry name" value="PP_kinase_C"/>
    <property type="match status" value="1"/>
</dbReference>
<keyword evidence="3 6" id="KW-0547">Nucleotide-binding</keyword>
<dbReference type="InterPro" id="IPR025198">
    <property type="entry name" value="PPK_N_dom"/>
</dbReference>
<dbReference type="PANTHER" id="PTHR30218:SF0">
    <property type="entry name" value="POLYPHOSPHATE KINASE"/>
    <property type="match status" value="1"/>
</dbReference>
<evidence type="ECO:0000256" key="2">
    <source>
        <dbReference type="ARBA" id="ARBA00022679"/>
    </source>
</evidence>
<feature type="binding site" evidence="6">
    <location>
        <position position="558"/>
    </location>
    <ligand>
        <name>ATP</name>
        <dbReference type="ChEBI" id="CHEBI:30616"/>
    </ligand>
</feature>
<dbReference type="Pfam" id="PF02503">
    <property type="entry name" value="PP_kinase"/>
    <property type="match status" value="1"/>
</dbReference>
<evidence type="ECO:0000256" key="5">
    <source>
        <dbReference type="ARBA" id="ARBA00022840"/>
    </source>
</evidence>
<accession>A0A098S4I1</accession>
<dbReference type="InterPro" id="IPR041108">
    <property type="entry name" value="PP_kinase_C_1"/>
</dbReference>
<keyword evidence="5 6" id="KW-0067">ATP-binding</keyword>
<dbReference type="SUPFAM" id="SSF140356">
    <property type="entry name" value="PPK N-terminal domain-like"/>
    <property type="match status" value="1"/>
</dbReference>
<comment type="function">
    <text evidence="6 7">Catalyzes the reversible transfer of the terminal phosphate of ATP to form a long-chain polyphosphate (polyP).</text>
</comment>
<feature type="binding site" evidence="6">
    <location>
        <position position="44"/>
    </location>
    <ligand>
        <name>ATP</name>
        <dbReference type="ChEBI" id="CHEBI:30616"/>
    </ligand>
</feature>
<dbReference type="Gene3D" id="3.30.1840.10">
    <property type="entry name" value="Polyphosphate kinase middle domain"/>
    <property type="match status" value="1"/>
</dbReference>
<feature type="domain" description="Polyphosphate kinase C-terminal" evidence="11">
    <location>
        <begin position="329"/>
        <end position="487"/>
    </location>
</feature>
<dbReference type="EMBL" id="JPOS01000082">
    <property type="protein sequence ID" value="KGE86102.1"/>
    <property type="molecule type" value="Genomic_DNA"/>
</dbReference>
<evidence type="ECO:0000259" key="9">
    <source>
        <dbReference type="Pfam" id="PF13089"/>
    </source>
</evidence>
<dbReference type="NCBIfam" id="NF003917">
    <property type="entry name" value="PRK05443.1-1"/>
    <property type="match status" value="1"/>
</dbReference>
<comment type="caution">
    <text evidence="12">The sequence shown here is derived from an EMBL/GenBank/DDBJ whole genome shotgun (WGS) entry which is preliminary data.</text>
</comment>
<dbReference type="NCBIfam" id="TIGR03705">
    <property type="entry name" value="poly_P_kin"/>
    <property type="match status" value="1"/>
</dbReference>